<dbReference type="PANTHER" id="PTHR23237">
    <property type="entry name" value="NUCLEOLAR PROTEIN FAMILY A MEMBER 1 SNORNP PROTEIN GAR1"/>
    <property type="match status" value="1"/>
</dbReference>
<comment type="subunit">
    <text evidence="8">Component of the small nucleolar ribonucleoprotein particles containing H/ACA-type snoRNAs (H/ACA snoRNPs).</text>
</comment>
<evidence type="ECO:0000313" key="10">
    <source>
        <dbReference type="EMBL" id="SIO73365.1"/>
    </source>
</evidence>
<keyword evidence="5 8" id="KW-0539">Nucleus</keyword>
<evidence type="ECO:0000256" key="6">
    <source>
        <dbReference type="ARBA" id="ARBA00023274"/>
    </source>
</evidence>
<evidence type="ECO:0000313" key="11">
    <source>
        <dbReference type="Proteomes" id="UP000002899"/>
    </source>
</evidence>
<comment type="function">
    <text evidence="8">Required for ribosome biogenesis. Part of a complex which catalyzes pseudouridylation of rRNA. This involves the isomerization of uridine such that the ribose is subsequently attached to C5, instead of the normal N1. Pseudouridine ("psi") residues may serve to stabilize the conformation of rRNAs.</text>
</comment>
<reference evidence="10 11" key="1">
    <citation type="journal article" date="2012" name="Nucleic Acids Res.">
        <title>Sequencing of the smallest Apicomplexan genome from the human pathogen Babesia microti.</title>
        <authorList>
            <person name="Cornillot E."/>
            <person name="Hadj-Kaddour K."/>
            <person name="Dassouli A."/>
            <person name="Noel B."/>
            <person name="Ranwez V."/>
            <person name="Vacherie B."/>
            <person name="Augagneur Y."/>
            <person name="Bres V."/>
            <person name="Duclos A."/>
            <person name="Randazzo S."/>
            <person name="Carcy B."/>
            <person name="Debierre-Grockiego F."/>
            <person name="Delbecq S."/>
            <person name="Moubri-Menage K."/>
            <person name="Shams-Eldin H."/>
            <person name="Usmani-Brown S."/>
            <person name="Bringaud F."/>
            <person name="Wincker P."/>
            <person name="Vivares C.P."/>
            <person name="Schwarz R.T."/>
            <person name="Schetters T.P."/>
            <person name="Krause P.J."/>
            <person name="Gorenflot A."/>
            <person name="Berry V."/>
            <person name="Barbe V."/>
            <person name="Ben Mamoun C."/>
        </authorList>
    </citation>
    <scope>NUCLEOTIDE SEQUENCE [LARGE SCALE GENOMIC DNA]</scope>
    <source>
        <strain evidence="10 11">RI</strain>
    </source>
</reference>
<dbReference type="RefSeq" id="XP_021337466.1">
    <property type="nucleotide sequence ID" value="XM_021482875.1"/>
</dbReference>
<keyword evidence="6 8" id="KW-0687">Ribonucleoprotein</keyword>
<dbReference type="Proteomes" id="UP000002899">
    <property type="component" value="Chromosome I"/>
</dbReference>
<evidence type="ECO:0000256" key="2">
    <source>
        <dbReference type="ARBA" id="ARBA00022517"/>
    </source>
</evidence>
<accession>A0A1N6LWW9</accession>
<protein>
    <recommendedName>
        <fullName evidence="8">H/ACA ribonucleoprotein complex subunit</fullName>
    </recommendedName>
</protein>
<gene>
    <name evidence="10" type="ORF">BMR1_01G02235</name>
</gene>
<feature type="compositionally biased region" description="Basic residues" evidence="9">
    <location>
        <begin position="136"/>
        <end position="151"/>
    </location>
</feature>
<dbReference type="VEuPathDB" id="PiroplasmaDB:BMR1_01G02235"/>
<dbReference type="PANTHER" id="PTHR23237:SF6">
    <property type="entry name" value="H_ACA RIBONUCLEOPROTEIN COMPLEX SUBUNIT 1"/>
    <property type="match status" value="1"/>
</dbReference>
<proteinExistence type="inferred from homology"/>
<dbReference type="InterPro" id="IPR009000">
    <property type="entry name" value="Transl_B-barrel_sf"/>
</dbReference>
<dbReference type="GO" id="GO:0000454">
    <property type="term" value="P:snoRNA guided rRNA pseudouridine synthesis"/>
    <property type="evidence" value="ECO:0007669"/>
    <property type="project" value="TreeGrafter"/>
</dbReference>
<keyword evidence="11" id="KW-1185">Reference proteome</keyword>
<name>A0A1N6LWW9_BABMR</name>
<reference evidence="10 11" key="3">
    <citation type="journal article" date="2016" name="Sci. Rep.">
        <title>Genome-wide diversity and gene expression profiling of Babesia microti isolates identify polymorphic genes that mediate host-pathogen interactions.</title>
        <authorList>
            <person name="Silva J.C."/>
            <person name="Cornillot E."/>
            <person name="McCracken C."/>
            <person name="Usmani-Brown S."/>
            <person name="Dwivedi A."/>
            <person name="Ifeonu O.O."/>
            <person name="Crabtree J."/>
            <person name="Gotia H.T."/>
            <person name="Virji A.Z."/>
            <person name="Reynes C."/>
            <person name="Colinge J."/>
            <person name="Kumar V."/>
            <person name="Lawres L."/>
            <person name="Pazzi J.E."/>
            <person name="Pablo J.V."/>
            <person name="Hung C."/>
            <person name="Brancato J."/>
            <person name="Kumari P."/>
            <person name="Orvis J."/>
            <person name="Tretina K."/>
            <person name="Chibucos M."/>
            <person name="Ott S."/>
            <person name="Sadzewicz L."/>
            <person name="Sengamalay N."/>
            <person name="Shetty A.C."/>
            <person name="Su Q."/>
            <person name="Tallon L."/>
            <person name="Fraser C.M."/>
            <person name="Frutos R."/>
            <person name="Molina D.M."/>
            <person name="Krause P.J."/>
            <person name="Ben Mamoun C."/>
        </authorList>
    </citation>
    <scope>NUCLEOTIDE SEQUENCE [LARGE SCALE GENOMIC DNA]</scope>
    <source>
        <strain evidence="10 11">RI</strain>
    </source>
</reference>
<dbReference type="InterPro" id="IPR007504">
    <property type="entry name" value="H/ACA_rnp_Gar1/Naf1"/>
</dbReference>
<dbReference type="SUPFAM" id="SSF50447">
    <property type="entry name" value="Translation proteins"/>
    <property type="match status" value="1"/>
</dbReference>
<sequence length="151" mass="16994">MSVFKGALSKASVNSFNIIEVGTVMHACESELVVKSIIKTHVPYFNGKVFLANKQEIGSVEEILGPVNNYFFSVKLNEGFNARTFTPNTMLHIDTRQQLPITNFFPKAIMEKKVSNRGGFDPKKKGIKKPQPYVNKFKRGLSKSRGGFRKH</sequence>
<dbReference type="EMBL" id="FO082871">
    <property type="protein sequence ID" value="SIO73365.1"/>
    <property type="molecule type" value="Genomic_DNA"/>
</dbReference>
<keyword evidence="2 8" id="KW-0690">Ribosome biogenesis</keyword>
<dbReference type="GeneID" id="24423522"/>
<comment type="subcellular location">
    <subcellularLocation>
        <location evidence="1 8">Nucleus</location>
        <location evidence="1 8">Nucleolus</location>
    </subcellularLocation>
</comment>
<dbReference type="Gene3D" id="2.40.10.230">
    <property type="entry name" value="Probable tRNA pseudouridine synthase domain"/>
    <property type="match status" value="1"/>
</dbReference>
<evidence type="ECO:0000256" key="1">
    <source>
        <dbReference type="ARBA" id="ARBA00004604"/>
    </source>
</evidence>
<evidence type="ECO:0000256" key="7">
    <source>
        <dbReference type="ARBA" id="ARBA00038293"/>
    </source>
</evidence>
<evidence type="ECO:0000256" key="5">
    <source>
        <dbReference type="ARBA" id="ARBA00023242"/>
    </source>
</evidence>
<organism evidence="10 11">
    <name type="scientific">Babesia microti (strain RI)</name>
    <dbReference type="NCBI Taxonomy" id="1133968"/>
    <lineage>
        <taxon>Eukaryota</taxon>
        <taxon>Sar</taxon>
        <taxon>Alveolata</taxon>
        <taxon>Apicomplexa</taxon>
        <taxon>Aconoidasida</taxon>
        <taxon>Piroplasmida</taxon>
        <taxon>Babesiidae</taxon>
        <taxon>Babesia</taxon>
    </lineage>
</organism>
<feature type="region of interest" description="Disordered" evidence="9">
    <location>
        <begin position="116"/>
        <end position="151"/>
    </location>
</feature>
<dbReference type="AlphaFoldDB" id="A0A1N6LWW9"/>
<evidence type="ECO:0000256" key="4">
    <source>
        <dbReference type="ARBA" id="ARBA00022884"/>
    </source>
</evidence>
<keyword evidence="4 8" id="KW-0694">RNA-binding</keyword>
<dbReference type="InterPro" id="IPR038664">
    <property type="entry name" value="Gar1/Naf1_Cbf5-bd_sf"/>
</dbReference>
<evidence type="ECO:0000256" key="3">
    <source>
        <dbReference type="ARBA" id="ARBA00022552"/>
    </source>
</evidence>
<dbReference type="Pfam" id="PF04410">
    <property type="entry name" value="Gar1"/>
    <property type="match status" value="1"/>
</dbReference>
<keyword evidence="3 8" id="KW-0698">rRNA processing</keyword>
<dbReference type="OrthoDB" id="2187159at2759"/>
<evidence type="ECO:0000256" key="8">
    <source>
        <dbReference type="RuleBase" id="RU364004"/>
    </source>
</evidence>
<comment type="similarity">
    <text evidence="7 8">Belongs to the GAR1 family.</text>
</comment>
<reference evidence="10 11" key="2">
    <citation type="journal article" date="2013" name="PLoS ONE">
        <title>Whole genome mapping and re-organization of the nuclear and mitochondrial genomes of Babesia microti isolates.</title>
        <authorList>
            <person name="Cornillot E."/>
            <person name="Dassouli A."/>
            <person name="Garg A."/>
            <person name="Pachikara N."/>
            <person name="Randazzo S."/>
            <person name="Depoix D."/>
            <person name="Carcy B."/>
            <person name="Delbecq S."/>
            <person name="Frutos R."/>
            <person name="Silva J.C."/>
            <person name="Sutton R."/>
            <person name="Krause P.J."/>
            <person name="Mamoun C.B."/>
        </authorList>
    </citation>
    <scope>NUCLEOTIDE SEQUENCE [LARGE SCALE GENOMIC DNA]</scope>
    <source>
        <strain evidence="10 11">RI</strain>
    </source>
</reference>
<dbReference type="KEGG" id="bmic:BMR1_01G02235"/>
<evidence type="ECO:0000256" key="9">
    <source>
        <dbReference type="SAM" id="MobiDB-lite"/>
    </source>
</evidence>
<dbReference type="GO" id="GO:0034513">
    <property type="term" value="F:box H/ACA snoRNA binding"/>
    <property type="evidence" value="ECO:0007669"/>
    <property type="project" value="TreeGrafter"/>
</dbReference>
<dbReference type="GO" id="GO:0031429">
    <property type="term" value="C:box H/ACA snoRNP complex"/>
    <property type="evidence" value="ECO:0007669"/>
    <property type="project" value="TreeGrafter"/>
</dbReference>